<organism evidence="2 3">
    <name type="scientific">Aliidiomarina iranensis</name>
    <dbReference type="NCBI Taxonomy" id="1434071"/>
    <lineage>
        <taxon>Bacteria</taxon>
        <taxon>Pseudomonadati</taxon>
        <taxon>Pseudomonadota</taxon>
        <taxon>Gammaproteobacteria</taxon>
        <taxon>Alteromonadales</taxon>
        <taxon>Idiomarinaceae</taxon>
        <taxon>Aliidiomarina</taxon>
    </lineage>
</organism>
<dbReference type="EMBL" id="PIPJ01000004">
    <property type="protein sequence ID" value="RUO20822.1"/>
    <property type="molecule type" value="Genomic_DNA"/>
</dbReference>
<dbReference type="OrthoDB" id="8480087at2"/>
<gene>
    <name evidence="2" type="ORF">CWE08_06895</name>
</gene>
<dbReference type="AlphaFoldDB" id="A0A432VW54"/>
<accession>A0A432VW54</accession>
<comment type="caution">
    <text evidence="2">The sequence shown here is derived from an EMBL/GenBank/DDBJ whole genome shotgun (WGS) entry which is preliminary data.</text>
</comment>
<sequence length="195" mass="22400">MKGFRLTYSILALLFVSGCQMNGSAPDRAPFSMTKLTLEQYCEENTCREDVEILVATAKGEYSMSQLQYWPEVYEGDIIVLPGERLYIEANIDENNNIVDMRAVEKNEHPERTFELFFAQIRGSYGMFFSVRNPLENPVHFDFELTDIEGKEHSVTSCPVRSNRSFLERWPEPAKQITLSNPRILEPNAEIICSS</sequence>
<dbReference type="RefSeq" id="WP_126767027.1">
    <property type="nucleotide sequence ID" value="NZ_PIPJ01000004.1"/>
</dbReference>
<evidence type="ECO:0000313" key="2">
    <source>
        <dbReference type="EMBL" id="RUO20822.1"/>
    </source>
</evidence>
<feature type="chain" id="PRO_5019455094" description="Lipoprotein" evidence="1">
    <location>
        <begin position="22"/>
        <end position="195"/>
    </location>
</feature>
<keyword evidence="3" id="KW-1185">Reference proteome</keyword>
<evidence type="ECO:0008006" key="4">
    <source>
        <dbReference type="Google" id="ProtNLM"/>
    </source>
</evidence>
<name>A0A432VW54_9GAMM</name>
<protein>
    <recommendedName>
        <fullName evidence="4">Lipoprotein</fullName>
    </recommendedName>
</protein>
<evidence type="ECO:0000256" key="1">
    <source>
        <dbReference type="SAM" id="SignalP"/>
    </source>
</evidence>
<feature type="signal peptide" evidence="1">
    <location>
        <begin position="1"/>
        <end position="21"/>
    </location>
</feature>
<dbReference type="PROSITE" id="PS51257">
    <property type="entry name" value="PROKAR_LIPOPROTEIN"/>
    <property type="match status" value="1"/>
</dbReference>
<keyword evidence="1" id="KW-0732">Signal</keyword>
<proteinExistence type="predicted"/>
<evidence type="ECO:0000313" key="3">
    <source>
        <dbReference type="Proteomes" id="UP000288395"/>
    </source>
</evidence>
<dbReference type="Proteomes" id="UP000288395">
    <property type="component" value="Unassembled WGS sequence"/>
</dbReference>
<reference evidence="3" key="1">
    <citation type="journal article" date="2018" name="Front. Microbiol.">
        <title>Genome-Based Analysis Reveals the Taxonomy and Diversity of the Family Idiomarinaceae.</title>
        <authorList>
            <person name="Liu Y."/>
            <person name="Lai Q."/>
            <person name="Shao Z."/>
        </authorList>
    </citation>
    <scope>NUCLEOTIDE SEQUENCE [LARGE SCALE GENOMIC DNA]</scope>
    <source>
        <strain evidence="3">GBPy7</strain>
    </source>
</reference>